<name>A0A5C6CKD0_9BACT</name>
<keyword evidence="2" id="KW-0969">Cilium</keyword>
<sequence length="402" mass="44002">MNAAFYVRIVLYTLALVWGGSELHAQTGALVPVRKSASAAASQTTSIDQSTSWTFRMKGQSVVHSPIVRLGDVVVPLDPNTPGWSRLSRSAVGLVPLNGKAMRVDRDRLTDVILNADATPRRVYWVGPDVTEIVYDTTPQPASPAPPSATTIQQASYVQQADLRQSSHRIDPAQPAATTLPRANLDPSFADRLIQWIETAIQRAEPTLLEHYELSIDRQQPAMQHLELARGIERADFLHGVEEGECALRVVSRGLDGTIEVDLAATLRAHPIAVVPTQSFRSGHRLGPADLTSRPIPQDTWDDTYCTDPAELIGMETRGNLRSNQPISRHLVGMPMLVRRNDLVEVRVLNGSISVTTNAKALGEGAESELIEIETLQPRKRLVARVVSSGLVEIVTRAPRTQ</sequence>
<dbReference type="PANTHER" id="PTHR36307:SF1">
    <property type="entry name" value="FLAGELLA BASAL BODY P-RING FORMATION PROTEIN FLGA"/>
    <property type="match status" value="1"/>
</dbReference>
<proteinExistence type="predicted"/>
<reference evidence="2 3" key="1">
    <citation type="submission" date="2019-02" db="EMBL/GenBank/DDBJ databases">
        <title>Deep-cultivation of Planctomycetes and their phenomic and genomic characterization uncovers novel biology.</title>
        <authorList>
            <person name="Wiegand S."/>
            <person name="Jogler M."/>
            <person name="Boedeker C."/>
            <person name="Pinto D."/>
            <person name="Vollmers J."/>
            <person name="Rivas-Marin E."/>
            <person name="Kohn T."/>
            <person name="Peeters S.H."/>
            <person name="Heuer A."/>
            <person name="Rast P."/>
            <person name="Oberbeckmann S."/>
            <person name="Bunk B."/>
            <person name="Jeske O."/>
            <person name="Meyerdierks A."/>
            <person name="Storesund J.E."/>
            <person name="Kallscheuer N."/>
            <person name="Luecker S."/>
            <person name="Lage O.M."/>
            <person name="Pohl T."/>
            <person name="Merkel B.J."/>
            <person name="Hornburger P."/>
            <person name="Mueller R.-W."/>
            <person name="Bruemmer F."/>
            <person name="Labrenz M."/>
            <person name="Spormann A.M."/>
            <person name="Op Den Camp H."/>
            <person name="Overmann J."/>
            <person name="Amann R."/>
            <person name="Jetten M.S.M."/>
            <person name="Mascher T."/>
            <person name="Medema M.H."/>
            <person name="Devos D.P."/>
            <person name="Kaster A.-K."/>
            <person name="Ovreas L."/>
            <person name="Rohde M."/>
            <person name="Galperin M.Y."/>
            <person name="Jogler C."/>
        </authorList>
    </citation>
    <scope>NUCLEOTIDE SEQUENCE [LARGE SCALE GENOMIC DNA]</scope>
    <source>
        <strain evidence="2 3">Pla52o</strain>
    </source>
</reference>
<dbReference type="Pfam" id="PF13144">
    <property type="entry name" value="ChapFlgA"/>
    <property type="match status" value="1"/>
</dbReference>
<dbReference type="InterPro" id="IPR017585">
    <property type="entry name" value="SAF_FlgA"/>
</dbReference>
<comment type="caution">
    <text evidence="2">The sequence shown here is derived from an EMBL/GenBank/DDBJ whole genome shotgun (WGS) entry which is preliminary data.</text>
</comment>
<evidence type="ECO:0000313" key="3">
    <source>
        <dbReference type="Proteomes" id="UP000316304"/>
    </source>
</evidence>
<keyword evidence="2" id="KW-0282">Flagellum</keyword>
<dbReference type="Proteomes" id="UP000316304">
    <property type="component" value="Unassembled WGS sequence"/>
</dbReference>
<keyword evidence="2" id="KW-0966">Cell projection</keyword>
<dbReference type="PANTHER" id="PTHR36307">
    <property type="entry name" value="FLAGELLA BASAL BODY P-RING FORMATION PROTEIN FLGA"/>
    <property type="match status" value="1"/>
</dbReference>
<dbReference type="RefSeq" id="WP_146594198.1">
    <property type="nucleotide sequence ID" value="NZ_SJPT01000003.1"/>
</dbReference>
<dbReference type="GO" id="GO:0044780">
    <property type="term" value="P:bacterial-type flagellum assembly"/>
    <property type="evidence" value="ECO:0007669"/>
    <property type="project" value="InterPro"/>
</dbReference>
<dbReference type="CDD" id="cd11614">
    <property type="entry name" value="SAF_CpaB_FlgA_like"/>
    <property type="match status" value="1"/>
</dbReference>
<evidence type="ECO:0000259" key="1">
    <source>
        <dbReference type="Pfam" id="PF13144"/>
    </source>
</evidence>
<feature type="domain" description="Flagella basal body P-ring formation protein FlgA SAF" evidence="1">
    <location>
        <begin position="274"/>
        <end position="394"/>
    </location>
</feature>
<dbReference type="NCBIfam" id="TIGR03170">
    <property type="entry name" value="flgA_cterm"/>
    <property type="match status" value="1"/>
</dbReference>
<organism evidence="2 3">
    <name type="scientific">Novipirellula galeiformis</name>
    <dbReference type="NCBI Taxonomy" id="2528004"/>
    <lineage>
        <taxon>Bacteria</taxon>
        <taxon>Pseudomonadati</taxon>
        <taxon>Planctomycetota</taxon>
        <taxon>Planctomycetia</taxon>
        <taxon>Pirellulales</taxon>
        <taxon>Pirellulaceae</taxon>
        <taxon>Novipirellula</taxon>
    </lineage>
</organism>
<evidence type="ECO:0000313" key="2">
    <source>
        <dbReference type="EMBL" id="TWU23914.1"/>
    </source>
</evidence>
<accession>A0A5C6CKD0</accession>
<dbReference type="OrthoDB" id="236205at2"/>
<dbReference type="InterPro" id="IPR039246">
    <property type="entry name" value="Flagellar_FlgA"/>
</dbReference>
<dbReference type="Gene3D" id="2.30.30.760">
    <property type="match status" value="1"/>
</dbReference>
<gene>
    <name evidence="2" type="ORF">Pla52o_18370</name>
</gene>
<keyword evidence="3" id="KW-1185">Reference proteome</keyword>
<dbReference type="AlphaFoldDB" id="A0A5C6CKD0"/>
<dbReference type="EMBL" id="SJPT01000003">
    <property type="protein sequence ID" value="TWU23914.1"/>
    <property type="molecule type" value="Genomic_DNA"/>
</dbReference>
<protein>
    <submittedName>
        <fullName evidence="2">Flagellar basal body P-ring biosynthesis protein FlgA</fullName>
    </submittedName>
</protein>